<evidence type="ECO:0000313" key="6">
    <source>
        <dbReference type="EMBL" id="CAG8610469.1"/>
    </source>
</evidence>
<dbReference type="Proteomes" id="UP000789508">
    <property type="component" value="Unassembled WGS sequence"/>
</dbReference>
<feature type="domain" description="GB1/RHD3-type G" evidence="5">
    <location>
        <begin position="42"/>
        <end position="179"/>
    </location>
</feature>
<dbReference type="InterPro" id="IPR027417">
    <property type="entry name" value="P-loop_NTPase"/>
</dbReference>
<keyword evidence="2" id="KW-0378">Hydrolase</keyword>
<evidence type="ECO:0000256" key="3">
    <source>
        <dbReference type="ARBA" id="ARBA00023134"/>
    </source>
</evidence>
<keyword evidence="3" id="KW-0342">GTP-binding</keyword>
<dbReference type="InterPro" id="IPR015894">
    <property type="entry name" value="Guanylate-bd_N"/>
</dbReference>
<dbReference type="GO" id="GO:0003924">
    <property type="term" value="F:GTPase activity"/>
    <property type="evidence" value="ECO:0007669"/>
    <property type="project" value="InterPro"/>
</dbReference>
<dbReference type="AlphaFoldDB" id="A0A9N9CP23"/>
<dbReference type="InterPro" id="IPR030386">
    <property type="entry name" value="G_GB1_RHD3_dom"/>
</dbReference>
<reference evidence="6" key="1">
    <citation type="submission" date="2021-06" db="EMBL/GenBank/DDBJ databases">
        <authorList>
            <person name="Kallberg Y."/>
            <person name="Tangrot J."/>
            <person name="Rosling A."/>
        </authorList>
    </citation>
    <scope>NUCLEOTIDE SEQUENCE</scope>
    <source>
        <strain evidence="6">FL130A</strain>
    </source>
</reference>
<protein>
    <submittedName>
        <fullName evidence="6">11664_t:CDS:1</fullName>
    </submittedName>
</protein>
<dbReference type="PANTHER" id="PTHR10751">
    <property type="entry name" value="GUANYLATE BINDING PROTEIN"/>
    <property type="match status" value="1"/>
</dbReference>
<evidence type="ECO:0000256" key="2">
    <source>
        <dbReference type="ARBA" id="ARBA00022801"/>
    </source>
</evidence>
<sequence>MKANPFGHGLPMHKGSPIKLMKYELGTIKLNQLALDIIESIKEPLAIVVVAGAYRRGKSFFANLLLGRHDGFSLGSQVTGCTHGIDMWDTPFYVNGSRVILLDCEGINDPQQEYDWATKLFVLGLTISSTFIYNINGVIERNDIERLFLMKDLTKYIQPPTNCQFLPQLVLLLRDFELERDLDFRQYFIERLATVNFEVHPIAHPGVHGETLQHLESVNSDQFNGEFVSDIRQAIDAIFRSINPKYIGASPMTGPAFAKFLSDSVAQINKPETNICLSIPSEYESVARYVGQRAIKEAIKIYREGMQTHLERPIKWTDFRDVHAGCLKKAQERFFDRVLGTASHIKVIEEEFSADLEEAREEYYKQNSRALEQFNNNIADACWRKYLLQQYDVMNETVLSKALEDFNFDFSWKMIPGPEATRVLQRYISTEYQELVMRLGESNKIPWETALQLLEISNDEKELLEAVAPEHESEMQLVFTKIRTKEREKQYEKKLEQLCTCVKQQPNIEPSQVEQVQQENVQVLGEVKEQNQQEEMKLTRFAALRKQMTKERMEKLVKVLKIAGQVASIAFTLSL</sequence>
<evidence type="ECO:0000256" key="1">
    <source>
        <dbReference type="ARBA" id="ARBA00022741"/>
    </source>
</evidence>
<name>A0A9N9CP23_9GLOM</name>
<gene>
    <name evidence="6" type="ORF">ALEPTO_LOCUS8539</name>
</gene>
<dbReference type="SUPFAM" id="SSF48340">
    <property type="entry name" value="Interferon-induced guanylate-binding protein 1 (GBP1), C-terminal domain"/>
    <property type="match status" value="1"/>
</dbReference>
<organism evidence="6 7">
    <name type="scientific">Ambispora leptoticha</name>
    <dbReference type="NCBI Taxonomy" id="144679"/>
    <lineage>
        <taxon>Eukaryota</taxon>
        <taxon>Fungi</taxon>
        <taxon>Fungi incertae sedis</taxon>
        <taxon>Mucoromycota</taxon>
        <taxon>Glomeromycotina</taxon>
        <taxon>Glomeromycetes</taxon>
        <taxon>Archaeosporales</taxon>
        <taxon>Ambisporaceae</taxon>
        <taxon>Ambispora</taxon>
    </lineage>
</organism>
<keyword evidence="7" id="KW-1185">Reference proteome</keyword>
<evidence type="ECO:0000259" key="5">
    <source>
        <dbReference type="PROSITE" id="PS51715"/>
    </source>
</evidence>
<evidence type="ECO:0000256" key="4">
    <source>
        <dbReference type="PROSITE-ProRule" id="PRU01052"/>
    </source>
</evidence>
<dbReference type="InterPro" id="IPR036543">
    <property type="entry name" value="Guanylate-bd_C_sf"/>
</dbReference>
<dbReference type="GO" id="GO:0005525">
    <property type="term" value="F:GTP binding"/>
    <property type="evidence" value="ECO:0007669"/>
    <property type="project" value="UniProtKB-KW"/>
</dbReference>
<dbReference type="SUPFAM" id="SSF52540">
    <property type="entry name" value="P-loop containing nucleoside triphosphate hydrolases"/>
    <property type="match status" value="1"/>
</dbReference>
<dbReference type="Gene3D" id="3.40.50.300">
    <property type="entry name" value="P-loop containing nucleotide triphosphate hydrolases"/>
    <property type="match status" value="1"/>
</dbReference>
<proteinExistence type="inferred from homology"/>
<dbReference type="Pfam" id="PF02263">
    <property type="entry name" value="GBP"/>
    <property type="match status" value="1"/>
</dbReference>
<keyword evidence="1" id="KW-0547">Nucleotide-binding</keyword>
<dbReference type="PROSITE" id="PS51715">
    <property type="entry name" value="G_GB1_RHD3"/>
    <property type="match status" value="1"/>
</dbReference>
<comment type="similarity">
    <text evidence="4">Belongs to the TRAFAC class dynamin-like GTPase superfamily. GB1/RHD3 GTPase family.</text>
</comment>
<comment type="caution">
    <text evidence="6">The sequence shown here is derived from an EMBL/GenBank/DDBJ whole genome shotgun (WGS) entry which is preliminary data.</text>
</comment>
<accession>A0A9N9CP23</accession>
<dbReference type="EMBL" id="CAJVPS010005011">
    <property type="protein sequence ID" value="CAG8610469.1"/>
    <property type="molecule type" value="Genomic_DNA"/>
</dbReference>
<dbReference type="OrthoDB" id="2135133at2759"/>
<evidence type="ECO:0000313" key="7">
    <source>
        <dbReference type="Proteomes" id="UP000789508"/>
    </source>
</evidence>